<sequence>MSFLLLSSVLLQIVPSHSKSPIFGSQPLAPFRRIPKKEGTPFPIDIVVGMPQVEGSKERNPFKLTIAKSQPVFDVALEDVYWKHQLLPPDAFSIKYVDSNLSDAIGVQRIIDQYFSHTLDAVMGLPYAYALAPVARLSRYWFSGVPVFSTTSLMEELGNKEEFPLLTRMIGPYTILGNFVMKLMQELKWEHVFFLFSDPSAVGAGKGKGECYFALSPIKNRIRSQANMLFDVDFFYEDYVDPSEFVKFLMKGSFQSKRNSAIRQHFPEENIDEAPLQHSLNMTKHIMGSDGEEYEISAMPRGQFAHTASSSSRLASSRALSPIPFLSRFFICPNGAVNELGAQEKLDERVQKRTRADASSAESTTQAHIPLPESRLNL</sequence>
<dbReference type="GO" id="GO:0038023">
    <property type="term" value="F:signaling receptor activity"/>
    <property type="evidence" value="ECO:0007669"/>
    <property type="project" value="TreeGrafter"/>
</dbReference>
<dbReference type="SUPFAM" id="SSF53822">
    <property type="entry name" value="Periplasmic binding protein-like I"/>
    <property type="match status" value="1"/>
</dbReference>
<evidence type="ECO:0000313" key="9">
    <source>
        <dbReference type="Proteomes" id="UP000218231"/>
    </source>
</evidence>
<dbReference type="Pfam" id="PF01094">
    <property type="entry name" value="ANF_receptor"/>
    <property type="match status" value="1"/>
</dbReference>
<dbReference type="InterPro" id="IPR001828">
    <property type="entry name" value="ANF_lig-bd_rcpt"/>
</dbReference>
<evidence type="ECO:0000259" key="7">
    <source>
        <dbReference type="Pfam" id="PF01094"/>
    </source>
</evidence>
<reference evidence="8 9" key="1">
    <citation type="journal article" date="2017" name="Curr. Biol.">
        <title>Genome architecture and evolution of a unichromosomal asexual nematode.</title>
        <authorList>
            <person name="Fradin H."/>
            <person name="Zegar C."/>
            <person name="Gutwein M."/>
            <person name="Lucas J."/>
            <person name="Kovtun M."/>
            <person name="Corcoran D."/>
            <person name="Baugh L.R."/>
            <person name="Kiontke K."/>
            <person name="Gunsalus K."/>
            <person name="Fitch D.H."/>
            <person name="Piano F."/>
        </authorList>
    </citation>
    <scope>NUCLEOTIDE SEQUENCE [LARGE SCALE GENOMIC DNA]</scope>
    <source>
        <strain evidence="8">PF1309</strain>
    </source>
</reference>
<keyword evidence="3" id="KW-1133">Transmembrane helix</keyword>
<dbReference type="GO" id="GO:0017046">
    <property type="term" value="F:peptide hormone binding"/>
    <property type="evidence" value="ECO:0007669"/>
    <property type="project" value="TreeGrafter"/>
</dbReference>
<name>A0A2A2LSQ1_9BILA</name>
<dbReference type="GO" id="GO:0007165">
    <property type="term" value="P:signal transduction"/>
    <property type="evidence" value="ECO:0007669"/>
    <property type="project" value="TreeGrafter"/>
</dbReference>
<keyword evidence="2" id="KW-0812">Transmembrane</keyword>
<feature type="region of interest" description="Disordered" evidence="5">
    <location>
        <begin position="348"/>
        <end position="378"/>
    </location>
</feature>
<proteinExistence type="predicted"/>
<evidence type="ECO:0000256" key="2">
    <source>
        <dbReference type="ARBA" id="ARBA00022692"/>
    </source>
</evidence>
<evidence type="ECO:0000256" key="1">
    <source>
        <dbReference type="ARBA" id="ARBA00004370"/>
    </source>
</evidence>
<gene>
    <name evidence="8" type="ORF">WR25_23798</name>
</gene>
<dbReference type="PANTHER" id="PTHR44755">
    <property type="entry name" value="NATRIURETIC PEPTIDE RECEPTOR 3-RELATED"/>
    <property type="match status" value="1"/>
</dbReference>
<comment type="caution">
    <text evidence="8">The sequence shown here is derived from an EMBL/GenBank/DDBJ whole genome shotgun (WGS) entry which is preliminary data.</text>
</comment>
<dbReference type="InterPro" id="IPR028082">
    <property type="entry name" value="Peripla_BP_I"/>
</dbReference>
<evidence type="ECO:0000256" key="5">
    <source>
        <dbReference type="SAM" id="MobiDB-lite"/>
    </source>
</evidence>
<dbReference type="PANTHER" id="PTHR44755:SF10">
    <property type="entry name" value="RECEPTOR LIGAND BINDING REGION DOMAIN-CONTAINING PROTEIN"/>
    <property type="match status" value="1"/>
</dbReference>
<evidence type="ECO:0000256" key="4">
    <source>
        <dbReference type="ARBA" id="ARBA00023136"/>
    </source>
</evidence>
<dbReference type="AlphaFoldDB" id="A0A2A2LSQ1"/>
<evidence type="ECO:0000313" key="8">
    <source>
        <dbReference type="EMBL" id="PAV89276.1"/>
    </source>
</evidence>
<dbReference type="EMBL" id="LIAE01006460">
    <property type="protein sequence ID" value="PAV89276.1"/>
    <property type="molecule type" value="Genomic_DNA"/>
</dbReference>
<feature type="signal peptide" evidence="6">
    <location>
        <begin position="1"/>
        <end position="18"/>
    </location>
</feature>
<dbReference type="Gene3D" id="3.40.50.2300">
    <property type="match status" value="1"/>
</dbReference>
<dbReference type="GO" id="GO:0016020">
    <property type="term" value="C:membrane"/>
    <property type="evidence" value="ECO:0007669"/>
    <property type="project" value="UniProtKB-SubCell"/>
</dbReference>
<accession>A0A2A2LSQ1</accession>
<feature type="domain" description="Receptor ligand binding region" evidence="7">
    <location>
        <begin position="70"/>
        <end position="199"/>
    </location>
</feature>
<keyword evidence="6" id="KW-0732">Signal</keyword>
<dbReference type="OrthoDB" id="1890790at2759"/>
<keyword evidence="9" id="KW-1185">Reference proteome</keyword>
<organism evidence="8 9">
    <name type="scientific">Diploscapter pachys</name>
    <dbReference type="NCBI Taxonomy" id="2018661"/>
    <lineage>
        <taxon>Eukaryota</taxon>
        <taxon>Metazoa</taxon>
        <taxon>Ecdysozoa</taxon>
        <taxon>Nematoda</taxon>
        <taxon>Chromadorea</taxon>
        <taxon>Rhabditida</taxon>
        <taxon>Rhabditina</taxon>
        <taxon>Rhabditomorpha</taxon>
        <taxon>Rhabditoidea</taxon>
        <taxon>Rhabditidae</taxon>
        <taxon>Diploscapter</taxon>
    </lineage>
</organism>
<dbReference type="InterPro" id="IPR052612">
    <property type="entry name" value="ANP_Clearance_Receptor"/>
</dbReference>
<comment type="subcellular location">
    <subcellularLocation>
        <location evidence="1">Membrane</location>
    </subcellularLocation>
</comment>
<dbReference type="Proteomes" id="UP000218231">
    <property type="component" value="Unassembled WGS sequence"/>
</dbReference>
<keyword evidence="4" id="KW-0472">Membrane</keyword>
<feature type="chain" id="PRO_5012064678" description="Receptor ligand binding region domain-containing protein" evidence="6">
    <location>
        <begin position="19"/>
        <end position="378"/>
    </location>
</feature>
<dbReference type="STRING" id="2018661.A0A2A2LSQ1"/>
<evidence type="ECO:0000256" key="6">
    <source>
        <dbReference type="SAM" id="SignalP"/>
    </source>
</evidence>
<protein>
    <recommendedName>
        <fullName evidence="7">Receptor ligand binding region domain-containing protein</fullName>
    </recommendedName>
</protein>
<evidence type="ECO:0000256" key="3">
    <source>
        <dbReference type="ARBA" id="ARBA00022989"/>
    </source>
</evidence>